<gene>
    <name evidence="1" type="ORF">LMG28688_01295</name>
</gene>
<evidence type="ECO:0000313" key="2">
    <source>
        <dbReference type="Proteomes" id="UP000494119"/>
    </source>
</evidence>
<evidence type="ECO:0000313" key="1">
    <source>
        <dbReference type="EMBL" id="CAB3781733.1"/>
    </source>
</evidence>
<accession>A0A6J5FP14</accession>
<proteinExistence type="predicted"/>
<sequence>MPGQRRIVFGDIVYSTGANVLKQRASLSNVQQLHTTADPEDRHLHFDGAAQKGNLEFIRIWIDSVRADTFHALTILCRIDIGSAKNYQPVV</sequence>
<dbReference type="EMBL" id="CADIKL010000005">
    <property type="protein sequence ID" value="CAB3781733.1"/>
    <property type="molecule type" value="Genomic_DNA"/>
</dbReference>
<keyword evidence="2" id="KW-1185">Reference proteome</keyword>
<dbReference type="Proteomes" id="UP000494119">
    <property type="component" value="Unassembled WGS sequence"/>
</dbReference>
<name>A0A6J5FP14_9BURK</name>
<dbReference type="AlphaFoldDB" id="A0A6J5FP14"/>
<reference evidence="1 2" key="1">
    <citation type="submission" date="2020-04" db="EMBL/GenBank/DDBJ databases">
        <authorList>
            <person name="De Canck E."/>
        </authorList>
    </citation>
    <scope>NUCLEOTIDE SEQUENCE [LARGE SCALE GENOMIC DNA]</scope>
    <source>
        <strain evidence="1 2">LMG 28688</strain>
    </source>
</reference>
<organism evidence="1 2">
    <name type="scientific">Paraburkholderia caffeinitolerans</name>
    <dbReference type="NCBI Taxonomy" id="1723730"/>
    <lineage>
        <taxon>Bacteria</taxon>
        <taxon>Pseudomonadati</taxon>
        <taxon>Pseudomonadota</taxon>
        <taxon>Betaproteobacteria</taxon>
        <taxon>Burkholderiales</taxon>
        <taxon>Burkholderiaceae</taxon>
        <taxon>Paraburkholderia</taxon>
    </lineage>
</organism>
<protein>
    <submittedName>
        <fullName evidence="1">Uncharacterized protein</fullName>
    </submittedName>
</protein>